<dbReference type="Gene3D" id="3.50.50.60">
    <property type="entry name" value="FAD/NAD(P)-binding domain"/>
    <property type="match status" value="1"/>
</dbReference>
<dbReference type="InterPro" id="IPR057661">
    <property type="entry name" value="RsdA/BaiN/AoA(So)_Rossmann"/>
</dbReference>
<evidence type="ECO:0000259" key="5">
    <source>
        <dbReference type="Pfam" id="PF22780"/>
    </source>
</evidence>
<dbReference type="SUPFAM" id="SSF51905">
    <property type="entry name" value="FAD/NAD(P)-binding domain"/>
    <property type="match status" value="1"/>
</dbReference>
<dbReference type="Proteomes" id="UP000233325">
    <property type="component" value="Unassembled WGS sequence"/>
</dbReference>
<dbReference type="Pfam" id="PF22780">
    <property type="entry name" value="HI0933_like_1st"/>
    <property type="match status" value="1"/>
</dbReference>
<sequence length="418" mass="44854">MGTILEYMNNFDLIVIGGGPAGLMAAGQAAELGSSVLLLEKNHNLGVKLLMTGGGRCNFTNKIPPRTLADAFGANGKWLLSGLTRFGSNEVISFFKSKGLKVKVEANGRVFPESDNANDLLTLLLEHAKKNGVTIRTGSSVLRLEDDNGRIQSVVLRDGTTLRANKYIIATGGRSYPTSGSTGDAYDWLRALAHRVIKPRPALSPILLNDDIKELQGISLSEIELRLFQGDKKLGSAIGDIIFTGSGLSGPAALNISRVIARHPGVELEVRIDFLPLVNQQVLEQNILALTQENKNHDLKNIISELVPKKLAIHLLSVAGINSDKKGNGLSKAERQALARTLKSYAVSVKGLRGFEEAMITVGGVDLREVDPKTMGSKLFNNLYFAGEILDLEGPTGGYNLQVAWTSGYIAGENAAKA</sequence>
<evidence type="ECO:0000313" key="6">
    <source>
        <dbReference type="EMBL" id="PKM89191.1"/>
    </source>
</evidence>
<gene>
    <name evidence="6" type="ORF">CVU83_00465</name>
</gene>
<evidence type="ECO:0000259" key="4">
    <source>
        <dbReference type="Pfam" id="PF03486"/>
    </source>
</evidence>
<proteinExistence type="predicted"/>
<keyword evidence="3" id="KW-0274">FAD</keyword>
<evidence type="ECO:0000313" key="7">
    <source>
        <dbReference type="Proteomes" id="UP000233325"/>
    </source>
</evidence>
<dbReference type="PRINTS" id="PR00411">
    <property type="entry name" value="PNDRDTASEI"/>
</dbReference>
<evidence type="ECO:0000256" key="1">
    <source>
        <dbReference type="ARBA" id="ARBA00001974"/>
    </source>
</evidence>
<name>A0A2N2E3B1_9BACT</name>
<dbReference type="Pfam" id="PF03486">
    <property type="entry name" value="HI0933_like"/>
    <property type="match status" value="1"/>
</dbReference>
<dbReference type="PANTHER" id="PTHR42887">
    <property type="entry name" value="OS12G0638800 PROTEIN"/>
    <property type="match status" value="1"/>
</dbReference>
<dbReference type="SUPFAM" id="SSF160996">
    <property type="entry name" value="HI0933 insert domain-like"/>
    <property type="match status" value="1"/>
</dbReference>
<dbReference type="InterPro" id="IPR023166">
    <property type="entry name" value="BaiN-like_dom_sf"/>
</dbReference>
<dbReference type="NCBIfam" id="TIGR00275">
    <property type="entry name" value="aminoacetone oxidase family FAD-binding enzyme"/>
    <property type="match status" value="1"/>
</dbReference>
<dbReference type="AlphaFoldDB" id="A0A2N2E3B1"/>
<evidence type="ECO:0000256" key="3">
    <source>
        <dbReference type="ARBA" id="ARBA00022827"/>
    </source>
</evidence>
<protein>
    <submittedName>
        <fullName evidence="6">Aminoacetone oxidase family FAD-binding enzyme</fullName>
    </submittedName>
</protein>
<accession>A0A2N2E3B1</accession>
<dbReference type="Gene3D" id="1.10.8.260">
    <property type="entry name" value="HI0933 insert domain-like"/>
    <property type="match status" value="1"/>
</dbReference>
<feature type="domain" description="RsdA/BaiN/AoA(So)-like Rossmann fold-like" evidence="4">
    <location>
        <begin position="12"/>
        <end position="413"/>
    </location>
</feature>
<dbReference type="Gene3D" id="2.40.30.10">
    <property type="entry name" value="Translation factors"/>
    <property type="match status" value="1"/>
</dbReference>
<comment type="caution">
    <text evidence="6">The sequence shown here is derived from an EMBL/GenBank/DDBJ whole genome shotgun (WGS) entry which is preliminary data.</text>
</comment>
<organism evidence="6 7">
    <name type="scientific">Candidatus Falkowbacteria bacterium HGW-Falkowbacteria-2</name>
    <dbReference type="NCBI Taxonomy" id="2013769"/>
    <lineage>
        <taxon>Bacteria</taxon>
        <taxon>Candidatus Falkowiibacteriota</taxon>
    </lineage>
</organism>
<reference evidence="6 7" key="1">
    <citation type="journal article" date="2017" name="ISME J.">
        <title>Potential for microbial H2 and metal transformations associated with novel bacteria and archaea in deep terrestrial subsurface sediments.</title>
        <authorList>
            <person name="Hernsdorf A.W."/>
            <person name="Amano Y."/>
            <person name="Miyakawa K."/>
            <person name="Ise K."/>
            <person name="Suzuki Y."/>
            <person name="Anantharaman K."/>
            <person name="Probst A."/>
            <person name="Burstein D."/>
            <person name="Thomas B.C."/>
            <person name="Banfield J.F."/>
        </authorList>
    </citation>
    <scope>NUCLEOTIDE SEQUENCE [LARGE SCALE GENOMIC DNA]</scope>
    <source>
        <strain evidence="6">HGW-Falkowbacteria-2</strain>
    </source>
</reference>
<dbReference type="EMBL" id="PHAH01000004">
    <property type="protein sequence ID" value="PKM89191.1"/>
    <property type="molecule type" value="Genomic_DNA"/>
</dbReference>
<dbReference type="PRINTS" id="PR00368">
    <property type="entry name" value="FADPNR"/>
</dbReference>
<comment type="cofactor">
    <cofactor evidence="1">
        <name>FAD</name>
        <dbReference type="ChEBI" id="CHEBI:57692"/>
    </cofactor>
</comment>
<keyword evidence="2" id="KW-0285">Flavoprotein</keyword>
<dbReference type="PANTHER" id="PTHR42887:SF2">
    <property type="entry name" value="OS12G0638800 PROTEIN"/>
    <property type="match status" value="1"/>
</dbReference>
<evidence type="ECO:0000256" key="2">
    <source>
        <dbReference type="ARBA" id="ARBA00022630"/>
    </source>
</evidence>
<dbReference type="InterPro" id="IPR004792">
    <property type="entry name" value="BaiN-like"/>
</dbReference>
<dbReference type="InterPro" id="IPR055178">
    <property type="entry name" value="RsdA/BaiN/AoA(So)-like_dom"/>
</dbReference>
<feature type="domain" description="RsdA/BaiN/AoA(So)-like insert" evidence="5">
    <location>
        <begin position="200"/>
        <end position="359"/>
    </location>
</feature>
<dbReference type="InterPro" id="IPR036188">
    <property type="entry name" value="FAD/NAD-bd_sf"/>
</dbReference>